<evidence type="ECO:0000256" key="20">
    <source>
        <dbReference type="SAM" id="MobiDB-lite"/>
    </source>
</evidence>
<dbReference type="Gene3D" id="3.30.200.20">
    <property type="entry name" value="Phosphorylase Kinase, domain 1"/>
    <property type="match status" value="1"/>
</dbReference>
<dbReference type="PANTHER" id="PTHR24055">
    <property type="entry name" value="MITOGEN-ACTIVATED PROTEIN KINASE"/>
    <property type="match status" value="1"/>
</dbReference>
<comment type="cofactor">
    <cofactor evidence="1">
        <name>Mg(2+)</name>
        <dbReference type="ChEBI" id="CHEBI:18420"/>
    </cofactor>
</comment>
<dbReference type="Gene3D" id="1.10.510.10">
    <property type="entry name" value="Transferase(Phosphotransferase) domain 1"/>
    <property type="match status" value="1"/>
</dbReference>
<dbReference type="GO" id="GO:0004707">
    <property type="term" value="F:MAP kinase activity"/>
    <property type="evidence" value="ECO:0007669"/>
    <property type="project" value="UniProtKB-EC"/>
</dbReference>
<comment type="catalytic activity">
    <reaction evidence="15">
        <text>L-threonyl-[protein] + ATP = O-phospho-L-threonyl-[protein] + ADP + H(+)</text>
        <dbReference type="Rhea" id="RHEA:46608"/>
        <dbReference type="Rhea" id="RHEA-COMP:11060"/>
        <dbReference type="Rhea" id="RHEA-COMP:11605"/>
        <dbReference type="ChEBI" id="CHEBI:15378"/>
        <dbReference type="ChEBI" id="CHEBI:30013"/>
        <dbReference type="ChEBI" id="CHEBI:30616"/>
        <dbReference type="ChEBI" id="CHEBI:61977"/>
        <dbReference type="ChEBI" id="CHEBI:456216"/>
        <dbReference type="EC" id="2.7.11.24"/>
    </reaction>
</comment>
<gene>
    <name evidence="22" type="primary">Mapk4</name>
    <name evidence="22" type="ORF">GTO95_0011162</name>
</gene>
<dbReference type="InterPro" id="IPR008350">
    <property type="entry name" value="MAPK_ERK3/4"/>
</dbReference>
<evidence type="ECO:0000256" key="7">
    <source>
        <dbReference type="ARBA" id="ARBA00022527"/>
    </source>
</evidence>
<dbReference type="EC" id="2.7.11.24" evidence="5"/>
<dbReference type="PRINTS" id="PR01771">
    <property type="entry name" value="ERK3ERK4MAPK"/>
</dbReference>
<keyword evidence="6" id="KW-0963">Cytoplasm</keyword>
<keyword evidence="14" id="KW-0131">Cell cycle</keyword>
<feature type="domain" description="Protein kinase" evidence="21">
    <location>
        <begin position="20"/>
        <end position="312"/>
    </location>
</feature>
<keyword evidence="23" id="KW-1185">Reference proteome</keyword>
<feature type="region of interest" description="Disordered" evidence="20">
    <location>
        <begin position="467"/>
        <end position="486"/>
    </location>
</feature>
<dbReference type="InterPro" id="IPR011009">
    <property type="entry name" value="Kinase-like_dom_sf"/>
</dbReference>
<evidence type="ECO:0000313" key="23">
    <source>
        <dbReference type="Proteomes" id="UP000736164"/>
    </source>
</evidence>
<evidence type="ECO:0000256" key="12">
    <source>
        <dbReference type="ARBA" id="ARBA00022840"/>
    </source>
</evidence>
<name>A0A8J7NTS7_ATRSP</name>
<comment type="catalytic activity">
    <reaction evidence="16">
        <text>L-seryl-[protein] + ATP = O-phospho-L-seryl-[protein] + ADP + H(+)</text>
        <dbReference type="Rhea" id="RHEA:17989"/>
        <dbReference type="Rhea" id="RHEA-COMP:9863"/>
        <dbReference type="Rhea" id="RHEA-COMP:11604"/>
        <dbReference type="ChEBI" id="CHEBI:15378"/>
        <dbReference type="ChEBI" id="CHEBI:29999"/>
        <dbReference type="ChEBI" id="CHEBI:30616"/>
        <dbReference type="ChEBI" id="CHEBI:83421"/>
        <dbReference type="ChEBI" id="CHEBI:456216"/>
        <dbReference type="EC" id="2.7.11.24"/>
    </reaction>
</comment>
<sequence length="610" mass="68941">MAAKLDFLSSFHGFDLGGRFVELKPLGYGANGLVLSAVDRESCRKVAVKKIVVTDALSVKHALREVKIIRRLQHDNVVRVFEVLGPRGLPLPPDVCALTTLYIVQEHMETDLARLLEQGPLLEEHARLFVYQLLRGLKYIHSANVLHRDLKPANIFINTEELLLKIGDFGLARIVDPHYSHKGYLSEGLVTKWYRSPRLLLSPNNYTKAIDMWAAGCILAEMLTGRMLFAGAHELEQMQLILDTIPVLREEDKQELLKVMPSYVSSDWKVKRSLSDLLPEVNAEAIDFLECILTFNPMDRLTAEDALMHSYMRQYSCPEDEPTSQHPFRIEDEIDDILLMEASQSQTSNWERYQASLSSDLEWQQRERGSEVEVQRDPRTGSMPILEEVQVDPRKYSHSSSERFLEHSHSSLERAGPGDMDCGRSCDYKVGSPSYLDKLLWRDGKPHHYSEPKLILDLSHWKRNSLPVSGEGGRGSRLEEPSTEPPSDLFLEISRWVESTQARLESPSPPPLLLPAPEVQDESGNGQQQPPSSSSQTASAHFLATSTPARQLTDSAEPQFDLDVFISRALKLCSKPEDLNESRLAEINGAHIPERPADIVQAKVCQKDRW</sequence>
<evidence type="ECO:0000256" key="13">
    <source>
        <dbReference type="ARBA" id="ARBA00023242"/>
    </source>
</evidence>
<evidence type="ECO:0000256" key="10">
    <source>
        <dbReference type="ARBA" id="ARBA00022741"/>
    </source>
</evidence>
<feature type="compositionally biased region" description="Basic and acidic residues" evidence="20">
    <location>
        <begin position="364"/>
        <end position="379"/>
    </location>
</feature>
<evidence type="ECO:0000313" key="22">
    <source>
        <dbReference type="EMBL" id="MBN3318190.1"/>
    </source>
</evidence>
<reference evidence="22" key="1">
    <citation type="journal article" date="2021" name="Cell">
        <title>Tracing the genetic footprints of vertebrate landing in non-teleost ray-finned fishes.</title>
        <authorList>
            <person name="Bi X."/>
            <person name="Wang K."/>
            <person name="Yang L."/>
            <person name="Pan H."/>
            <person name="Jiang H."/>
            <person name="Wei Q."/>
            <person name="Fang M."/>
            <person name="Yu H."/>
            <person name="Zhu C."/>
            <person name="Cai Y."/>
            <person name="He Y."/>
            <person name="Gan X."/>
            <person name="Zeng H."/>
            <person name="Yu D."/>
            <person name="Zhu Y."/>
            <person name="Jiang H."/>
            <person name="Qiu Q."/>
            <person name="Yang H."/>
            <person name="Zhang Y.E."/>
            <person name="Wang W."/>
            <person name="Zhu M."/>
            <person name="He S."/>
            <person name="Zhang G."/>
        </authorList>
    </citation>
    <scope>NUCLEOTIDE SEQUENCE</scope>
    <source>
        <strain evidence="22">Allg_001</strain>
    </source>
</reference>
<evidence type="ECO:0000256" key="6">
    <source>
        <dbReference type="ARBA" id="ARBA00022490"/>
    </source>
</evidence>
<feature type="compositionally biased region" description="Basic and acidic residues" evidence="20">
    <location>
        <begin position="391"/>
        <end position="412"/>
    </location>
</feature>
<evidence type="ECO:0000256" key="14">
    <source>
        <dbReference type="ARBA" id="ARBA00023306"/>
    </source>
</evidence>
<dbReference type="InterPro" id="IPR000719">
    <property type="entry name" value="Prot_kinase_dom"/>
</dbReference>
<keyword evidence="7" id="KW-0723">Serine/threonine-protein kinase</keyword>
<keyword evidence="11 22" id="KW-0418">Kinase</keyword>
<evidence type="ECO:0000256" key="18">
    <source>
        <dbReference type="ARBA" id="ARBA00076119"/>
    </source>
</evidence>
<evidence type="ECO:0000256" key="15">
    <source>
        <dbReference type="ARBA" id="ARBA00047592"/>
    </source>
</evidence>
<dbReference type="FunFam" id="3.30.200.20:FF:000281">
    <property type="entry name" value="Mitogen-activated protein kinase 4"/>
    <property type="match status" value="1"/>
</dbReference>
<comment type="caution">
    <text evidence="22">The sequence shown here is derived from an EMBL/GenBank/DDBJ whole genome shotgun (WGS) entry which is preliminary data.</text>
</comment>
<feature type="non-terminal residue" evidence="22">
    <location>
        <position position="1"/>
    </location>
</feature>
<feature type="region of interest" description="Disordered" evidence="20">
    <location>
        <begin position="501"/>
        <end position="541"/>
    </location>
</feature>
<evidence type="ECO:0000256" key="11">
    <source>
        <dbReference type="ARBA" id="ARBA00022777"/>
    </source>
</evidence>
<evidence type="ECO:0000256" key="17">
    <source>
        <dbReference type="ARBA" id="ARBA00071825"/>
    </source>
</evidence>
<evidence type="ECO:0000256" key="2">
    <source>
        <dbReference type="ARBA" id="ARBA00004123"/>
    </source>
</evidence>
<organism evidence="22 23">
    <name type="scientific">Atractosteus spatula</name>
    <name type="common">Alligator gar</name>
    <name type="synonym">Lepisosteus spatula</name>
    <dbReference type="NCBI Taxonomy" id="7917"/>
    <lineage>
        <taxon>Eukaryota</taxon>
        <taxon>Metazoa</taxon>
        <taxon>Chordata</taxon>
        <taxon>Craniata</taxon>
        <taxon>Vertebrata</taxon>
        <taxon>Euteleostomi</taxon>
        <taxon>Actinopterygii</taxon>
        <taxon>Neopterygii</taxon>
        <taxon>Holostei</taxon>
        <taxon>Semionotiformes</taxon>
        <taxon>Lepisosteidae</taxon>
        <taxon>Atractosteus</taxon>
    </lineage>
</organism>
<keyword evidence="8" id="KW-0597">Phosphoprotein</keyword>
<evidence type="ECO:0000256" key="4">
    <source>
        <dbReference type="ARBA" id="ARBA00008832"/>
    </source>
</evidence>
<dbReference type="GO" id="GO:0005524">
    <property type="term" value="F:ATP binding"/>
    <property type="evidence" value="ECO:0007669"/>
    <property type="project" value="UniProtKB-UniRule"/>
</dbReference>
<feature type="non-terminal residue" evidence="22">
    <location>
        <position position="610"/>
    </location>
</feature>
<evidence type="ECO:0000256" key="16">
    <source>
        <dbReference type="ARBA" id="ARBA00048312"/>
    </source>
</evidence>
<accession>A0A8J7NTS7</accession>
<dbReference type="InterPro" id="IPR008271">
    <property type="entry name" value="Ser/Thr_kinase_AS"/>
</dbReference>
<dbReference type="PROSITE" id="PS50011">
    <property type="entry name" value="PROTEIN_KINASE_DOM"/>
    <property type="match status" value="1"/>
</dbReference>
<dbReference type="GO" id="GO:0005737">
    <property type="term" value="C:cytoplasm"/>
    <property type="evidence" value="ECO:0007669"/>
    <property type="project" value="UniProtKB-SubCell"/>
</dbReference>
<evidence type="ECO:0000256" key="19">
    <source>
        <dbReference type="PROSITE-ProRule" id="PRU10141"/>
    </source>
</evidence>
<proteinExistence type="inferred from homology"/>
<dbReference type="PROSITE" id="PS00107">
    <property type="entry name" value="PROTEIN_KINASE_ATP"/>
    <property type="match status" value="1"/>
</dbReference>
<dbReference type="Proteomes" id="UP000736164">
    <property type="component" value="Unassembled WGS sequence"/>
</dbReference>
<keyword evidence="9" id="KW-0808">Transferase</keyword>
<comment type="subcellular location">
    <subcellularLocation>
        <location evidence="3">Cytoplasm</location>
    </subcellularLocation>
    <subcellularLocation>
        <location evidence="2">Nucleus</location>
    </subcellularLocation>
</comment>
<evidence type="ECO:0000256" key="3">
    <source>
        <dbReference type="ARBA" id="ARBA00004496"/>
    </source>
</evidence>
<evidence type="ECO:0000256" key="9">
    <source>
        <dbReference type="ARBA" id="ARBA00022679"/>
    </source>
</evidence>
<evidence type="ECO:0000259" key="21">
    <source>
        <dbReference type="PROSITE" id="PS50011"/>
    </source>
</evidence>
<feature type="compositionally biased region" description="Low complexity" evidence="20">
    <location>
        <begin position="527"/>
        <end position="536"/>
    </location>
</feature>
<protein>
    <recommendedName>
        <fullName evidence="17">Mitogen-activated protein kinase 4</fullName>
        <ecNumber evidence="5">2.7.11.24</ecNumber>
    </recommendedName>
    <alternativeName>
        <fullName evidence="18">Extracellular signal-regulated kinase 4</fullName>
    </alternativeName>
</protein>
<evidence type="ECO:0000256" key="5">
    <source>
        <dbReference type="ARBA" id="ARBA00012411"/>
    </source>
</evidence>
<keyword evidence="12 19" id="KW-0067">ATP-binding</keyword>
<dbReference type="GO" id="GO:0005634">
    <property type="term" value="C:nucleus"/>
    <property type="evidence" value="ECO:0007669"/>
    <property type="project" value="UniProtKB-SubCell"/>
</dbReference>
<dbReference type="SMART" id="SM00220">
    <property type="entry name" value="S_TKc"/>
    <property type="match status" value="1"/>
</dbReference>
<comment type="similarity">
    <text evidence="4">Belongs to the protein kinase superfamily. CMGC Ser/Thr protein kinase family. MAP kinase subfamily.</text>
</comment>
<feature type="region of interest" description="Disordered" evidence="20">
    <location>
        <begin position="364"/>
        <end position="420"/>
    </location>
</feature>
<dbReference type="EMBL" id="JAAWVO010038486">
    <property type="protein sequence ID" value="MBN3318190.1"/>
    <property type="molecule type" value="Genomic_DNA"/>
</dbReference>
<evidence type="ECO:0000256" key="8">
    <source>
        <dbReference type="ARBA" id="ARBA00022553"/>
    </source>
</evidence>
<dbReference type="SUPFAM" id="SSF56112">
    <property type="entry name" value="Protein kinase-like (PK-like)"/>
    <property type="match status" value="1"/>
</dbReference>
<dbReference type="FunFam" id="1.10.510.10:FF:000136">
    <property type="entry name" value="mitogen-activated protein kinase 6"/>
    <property type="match status" value="1"/>
</dbReference>
<dbReference type="InterPro" id="IPR017441">
    <property type="entry name" value="Protein_kinase_ATP_BS"/>
</dbReference>
<dbReference type="InterPro" id="IPR050117">
    <property type="entry name" value="MAPK"/>
</dbReference>
<dbReference type="CDD" id="cd07854">
    <property type="entry name" value="STKc_MAPK4_6"/>
    <property type="match status" value="1"/>
</dbReference>
<feature type="binding site" evidence="19">
    <location>
        <position position="50"/>
    </location>
    <ligand>
        <name>ATP</name>
        <dbReference type="ChEBI" id="CHEBI:30616"/>
    </ligand>
</feature>
<dbReference type="Pfam" id="PF00069">
    <property type="entry name" value="Pkinase"/>
    <property type="match status" value="1"/>
</dbReference>
<keyword evidence="10 19" id="KW-0547">Nucleotide-binding</keyword>
<dbReference type="AlphaFoldDB" id="A0A8J7NTS7"/>
<dbReference type="PROSITE" id="PS00108">
    <property type="entry name" value="PROTEIN_KINASE_ST"/>
    <property type="match status" value="1"/>
</dbReference>
<keyword evidence="13" id="KW-0539">Nucleus</keyword>
<evidence type="ECO:0000256" key="1">
    <source>
        <dbReference type="ARBA" id="ARBA00001946"/>
    </source>
</evidence>